<reference evidence="12 13" key="1">
    <citation type="submission" date="2021-06" db="EMBL/GenBank/DDBJ databases">
        <authorList>
            <person name="Palmer J.M."/>
        </authorList>
    </citation>
    <scope>NUCLEOTIDE SEQUENCE [LARGE SCALE GENOMIC DNA]</scope>
    <source>
        <strain evidence="13">if_2019</strain>
        <tissue evidence="12">Muscle</tissue>
    </source>
</reference>
<dbReference type="SMART" id="SM00179">
    <property type="entry name" value="EGF_CA"/>
    <property type="match status" value="1"/>
</dbReference>
<dbReference type="InterPro" id="IPR018097">
    <property type="entry name" value="EGF_Ca-bd_CS"/>
</dbReference>
<dbReference type="InterPro" id="IPR001190">
    <property type="entry name" value="SRCR"/>
</dbReference>
<dbReference type="InterPro" id="IPR000742">
    <property type="entry name" value="EGF"/>
</dbReference>
<evidence type="ECO:0000259" key="10">
    <source>
        <dbReference type="PROSITE" id="PS50287"/>
    </source>
</evidence>
<evidence type="ECO:0000259" key="11">
    <source>
        <dbReference type="PROSITE" id="PS51034"/>
    </source>
</evidence>
<accession>A0ABV0U6E8</accession>
<dbReference type="InterPro" id="IPR057774">
    <property type="entry name" value="D8C_UMOD/GP2/OIT3-like"/>
</dbReference>
<comment type="caution">
    <text evidence="12">The sequence shown here is derived from an EMBL/GenBank/DDBJ whole genome shotgun (WGS) entry which is preliminary data.</text>
</comment>
<feature type="disulfide bond" evidence="8">
    <location>
        <begin position="392"/>
        <end position="402"/>
    </location>
</feature>
<name>A0ABV0U6E8_9TELE</name>
<dbReference type="InterPro" id="IPR001881">
    <property type="entry name" value="EGF-like_Ca-bd_dom"/>
</dbReference>
<dbReference type="Gene3D" id="2.60.40.3210">
    <property type="entry name" value="Zona pellucida, ZP-N domain"/>
    <property type="match status" value="1"/>
</dbReference>
<dbReference type="InterPro" id="IPR001507">
    <property type="entry name" value="ZP_dom"/>
</dbReference>
<feature type="disulfide bond" evidence="8">
    <location>
        <begin position="348"/>
        <end position="412"/>
    </location>
</feature>
<gene>
    <name evidence="12" type="ORF">ILYODFUR_016034</name>
</gene>
<feature type="disulfide bond" evidence="8">
    <location>
        <begin position="453"/>
        <end position="517"/>
    </location>
</feature>
<dbReference type="SMART" id="SM00202">
    <property type="entry name" value="SR"/>
    <property type="match status" value="2"/>
</dbReference>
<dbReference type="EMBL" id="JAHRIQ010059366">
    <property type="protein sequence ID" value="MEQ2240534.1"/>
    <property type="molecule type" value="Genomic_DNA"/>
</dbReference>
<feature type="chain" id="PRO_5047143156" description="Uromodulin" evidence="9">
    <location>
        <begin position="22"/>
        <end position="815"/>
    </location>
</feature>
<dbReference type="CDD" id="cd00054">
    <property type="entry name" value="EGF_CA"/>
    <property type="match status" value="1"/>
</dbReference>
<keyword evidence="13" id="KW-1185">Reference proteome</keyword>
<dbReference type="Gene3D" id="3.10.250.10">
    <property type="entry name" value="SRCR-like domain"/>
    <property type="match status" value="2"/>
</dbReference>
<dbReference type="PROSITE" id="PS50287">
    <property type="entry name" value="SRCR_2"/>
    <property type="match status" value="2"/>
</dbReference>
<dbReference type="InterPro" id="IPR042235">
    <property type="entry name" value="ZP-C_dom"/>
</dbReference>
<evidence type="ECO:0000256" key="3">
    <source>
        <dbReference type="ARBA" id="ARBA00022536"/>
    </source>
</evidence>
<evidence type="ECO:0000256" key="5">
    <source>
        <dbReference type="ARBA" id="ARBA00022737"/>
    </source>
</evidence>
<dbReference type="Gene3D" id="2.60.40.4100">
    <property type="entry name" value="Zona pellucida, ZP-C domain"/>
    <property type="match status" value="1"/>
</dbReference>
<dbReference type="PROSITE" id="PS01187">
    <property type="entry name" value="EGF_CA"/>
    <property type="match status" value="1"/>
</dbReference>
<evidence type="ECO:0000256" key="2">
    <source>
        <dbReference type="ARBA" id="ARBA00022525"/>
    </source>
</evidence>
<keyword evidence="4 9" id="KW-0732">Signal</keyword>
<keyword evidence="3" id="KW-0245">EGF-like domain</keyword>
<dbReference type="SUPFAM" id="SSF56487">
    <property type="entry name" value="SRCR-like"/>
    <property type="match status" value="2"/>
</dbReference>
<keyword evidence="6 8" id="KW-1015">Disulfide bond</keyword>
<evidence type="ECO:0000256" key="8">
    <source>
        <dbReference type="PROSITE-ProRule" id="PRU00196"/>
    </source>
</evidence>
<feature type="disulfide bond" evidence="8">
    <location>
        <begin position="361"/>
        <end position="422"/>
    </location>
</feature>
<dbReference type="InterPro" id="IPR049883">
    <property type="entry name" value="NOTCH1_EGF-like"/>
</dbReference>
<feature type="domain" description="SRCR" evidence="10">
    <location>
        <begin position="323"/>
        <end position="423"/>
    </location>
</feature>
<dbReference type="Proteomes" id="UP001482620">
    <property type="component" value="Unassembled WGS sequence"/>
</dbReference>
<feature type="domain" description="SRCR" evidence="10">
    <location>
        <begin position="428"/>
        <end position="528"/>
    </location>
</feature>
<dbReference type="InterPro" id="IPR036772">
    <property type="entry name" value="SRCR-like_dom_sf"/>
</dbReference>
<proteinExistence type="predicted"/>
<keyword evidence="5" id="KW-0677">Repeat</keyword>
<evidence type="ECO:0000313" key="13">
    <source>
        <dbReference type="Proteomes" id="UP001482620"/>
    </source>
</evidence>
<dbReference type="SUPFAM" id="SSF57196">
    <property type="entry name" value="EGF/Laminin"/>
    <property type="match status" value="1"/>
</dbReference>
<dbReference type="Pfam" id="PF00100">
    <property type="entry name" value="Zona_pellucida"/>
    <property type="match status" value="1"/>
</dbReference>
<evidence type="ECO:0000256" key="6">
    <source>
        <dbReference type="ARBA" id="ARBA00023157"/>
    </source>
</evidence>
<dbReference type="SMART" id="SM00241">
    <property type="entry name" value="ZP"/>
    <property type="match status" value="1"/>
</dbReference>
<keyword evidence="7" id="KW-0325">Glycoprotein</keyword>
<dbReference type="PANTHER" id="PTHR19331">
    <property type="entry name" value="SCAVENGER RECEPTOR DOMAIN-CONTAINING"/>
    <property type="match status" value="1"/>
</dbReference>
<dbReference type="PANTHER" id="PTHR19331:SF22">
    <property type="entry name" value="DELETED IN MALIGNANT BRAIN TUMORS 1 PROTEIN"/>
    <property type="match status" value="1"/>
</dbReference>
<evidence type="ECO:0000256" key="7">
    <source>
        <dbReference type="ARBA" id="ARBA00023180"/>
    </source>
</evidence>
<evidence type="ECO:0000313" key="12">
    <source>
        <dbReference type="EMBL" id="MEQ2240534.1"/>
    </source>
</evidence>
<dbReference type="PRINTS" id="PR00258">
    <property type="entry name" value="SPERACTRCPTR"/>
</dbReference>
<sequence length="815" mass="90013">MGVRWKIFLLILLQIFTRTTSATPVTSCDSCHHEATCLESRQRGDSLESRTFSCACRDGFVGDGLTCYDKKLCDNSSCCPRGYQWSPDFGCVDVDECSQQSSPCPAHQICSNRPGSYACLLFPSNSTSGFYSQSVRFNCGNTICPSGTDCIQTDGNTRCADPCEHYTVFKDDWRSTNNTVLSVIHSDRDIDWQGWYRMFLGQRDAQIPETCIAENRCGTHGPMWITEPHPVVLDEIFNRTVCNAGNGSCCTFRPHVIHVKLCHGNYYVYKLAKPIAEGLAYCTEVTRRDSQDSANKTLSVPQIYTNNTPTASVNNRSGTEGEVRLANAENYCSGRVEIFHNGQWGTVCDDIWDQVDAQVVCRQLGCGRAVSAPHSAYFGAGTGPIWLDDVRCTGTESQLSECQHLGVGSHNCGHTEDAGVVCEATSPVRLVNSDHRCSGRVEIFHNGQWGTVCDDSWDMNDASVVCRQLDCGRARSAPQRAFFGQGSGQIWLDDVGCFGYETSIPNCRHSGFGVHNCQHSEDASVVCEYQYPPLQPSQLFCGRSKQKMGLQLTSLENAGLDPLSGHFAAKQCHQVTALHDGFVWYEIDAHEGACGTILTTNQTHAIYSNVLFLYDTNNAPFLLPVRLPFSCSYPLNTNTSLDVAIRPVLELNGGISATGAQPAGSMFLFRDSSYSETYEPGRVILPVGSPLYVGVFVEETDYRFAVVLEDCYATHTSNPEDPMKYPLIQNKCPVNYRQVSLVQSGSSLQARFIATLFLLGEDYRDIYLHCSLSLCHMGTSNCVPTCRSRTSRSVFNSNPLKMITSGPFTWEISND</sequence>
<dbReference type="Pfam" id="PF23283">
    <property type="entry name" value="D8C_UMOD"/>
    <property type="match status" value="1"/>
</dbReference>
<dbReference type="PROSITE" id="PS01186">
    <property type="entry name" value="EGF_2"/>
    <property type="match status" value="1"/>
</dbReference>
<keyword evidence="2" id="KW-0964">Secreted</keyword>
<feature type="domain" description="ZP" evidence="11">
    <location>
        <begin position="540"/>
        <end position="793"/>
    </location>
</feature>
<feature type="disulfide bond" evidence="8">
    <location>
        <begin position="497"/>
        <end position="507"/>
    </location>
</feature>
<dbReference type="Pfam" id="PF07645">
    <property type="entry name" value="EGF_CA"/>
    <property type="match status" value="1"/>
</dbReference>
<feature type="signal peptide" evidence="9">
    <location>
        <begin position="1"/>
        <end position="21"/>
    </location>
</feature>
<feature type="disulfide bond" evidence="8">
    <location>
        <begin position="466"/>
        <end position="527"/>
    </location>
</feature>
<evidence type="ECO:0008006" key="14">
    <source>
        <dbReference type="Google" id="ProtNLM"/>
    </source>
</evidence>
<comment type="subcellular location">
    <subcellularLocation>
        <location evidence="1">Secreted</location>
    </subcellularLocation>
</comment>
<dbReference type="Pfam" id="PF00530">
    <property type="entry name" value="SRCR"/>
    <property type="match status" value="2"/>
</dbReference>
<protein>
    <recommendedName>
        <fullName evidence="14">Uromodulin</fullName>
    </recommendedName>
</protein>
<evidence type="ECO:0000256" key="4">
    <source>
        <dbReference type="ARBA" id="ARBA00022729"/>
    </source>
</evidence>
<dbReference type="PROSITE" id="PS51034">
    <property type="entry name" value="ZP_2"/>
    <property type="match status" value="1"/>
</dbReference>
<evidence type="ECO:0000256" key="1">
    <source>
        <dbReference type="ARBA" id="ARBA00004613"/>
    </source>
</evidence>
<evidence type="ECO:0000256" key="9">
    <source>
        <dbReference type="SAM" id="SignalP"/>
    </source>
</evidence>
<dbReference type="InterPro" id="IPR055355">
    <property type="entry name" value="ZP-C"/>
</dbReference>
<dbReference type="Gene3D" id="2.10.25.10">
    <property type="entry name" value="Laminin"/>
    <property type="match status" value="2"/>
</dbReference>
<organism evidence="12 13">
    <name type="scientific">Ilyodon furcidens</name>
    <name type="common">goldbreast splitfin</name>
    <dbReference type="NCBI Taxonomy" id="33524"/>
    <lineage>
        <taxon>Eukaryota</taxon>
        <taxon>Metazoa</taxon>
        <taxon>Chordata</taxon>
        <taxon>Craniata</taxon>
        <taxon>Vertebrata</taxon>
        <taxon>Euteleostomi</taxon>
        <taxon>Actinopterygii</taxon>
        <taxon>Neopterygii</taxon>
        <taxon>Teleostei</taxon>
        <taxon>Neoteleostei</taxon>
        <taxon>Acanthomorphata</taxon>
        <taxon>Ovalentaria</taxon>
        <taxon>Atherinomorphae</taxon>
        <taxon>Cyprinodontiformes</taxon>
        <taxon>Goodeidae</taxon>
        <taxon>Ilyodon</taxon>
    </lineage>
</organism>